<keyword evidence="1" id="KW-0732">Signal</keyword>
<feature type="signal peptide" evidence="1">
    <location>
        <begin position="1"/>
        <end position="27"/>
    </location>
</feature>
<dbReference type="EMBL" id="CP015220">
    <property type="protein sequence ID" value="AMY25692.1"/>
    <property type="molecule type" value="Genomic_DNA"/>
</dbReference>
<evidence type="ECO:0008006" key="4">
    <source>
        <dbReference type="Google" id="ProtNLM"/>
    </source>
</evidence>
<accession>A0A143QT47</accession>
<dbReference type="PROSITE" id="PS51257">
    <property type="entry name" value="PROKAR_LIPOPROTEIN"/>
    <property type="match status" value="1"/>
</dbReference>
<name>A0A143QT47_RHOFA</name>
<reference evidence="3" key="2">
    <citation type="submission" date="2016-04" db="EMBL/GenBank/DDBJ databases">
        <title>Complete Genome and Plasmid Sequences for Rhodococcus fascians D188 and Draft Sequences for Rhodococcus spp. Isolates PBTS 1 and PBTS 2.</title>
        <authorList>
            <person name="Stamer R."/>
            <person name="Vereecke D."/>
            <person name="Zhang Y."/>
            <person name="Schilkey F."/>
            <person name="Devitt N."/>
            <person name="Randall J."/>
        </authorList>
    </citation>
    <scope>NUCLEOTIDE SEQUENCE [LARGE SCALE GENOMIC DNA]</scope>
    <source>
        <strain evidence="3">PBTS2</strain>
    </source>
</reference>
<dbReference type="AlphaFoldDB" id="A0A143QT47"/>
<keyword evidence="3" id="KW-1185">Reference proteome</keyword>
<dbReference type="OrthoDB" id="4463796at2"/>
<dbReference type="Proteomes" id="UP000076038">
    <property type="component" value="Chromosome"/>
</dbReference>
<reference evidence="2 3" key="1">
    <citation type="journal article" date="2016" name="Genome Announc.">
        <title>Complete Genome and Plasmid Sequences for Rhodococcus fascians D188 and Draft Sequences for Rhodococcus Isolates PBTS 1 and PBTS 2.</title>
        <authorList>
            <person name="Stamler R.A."/>
            <person name="Vereecke D."/>
            <person name="Zhang Y."/>
            <person name="Schilkey F."/>
            <person name="Devitt N."/>
            <person name="Randall J.J."/>
        </authorList>
    </citation>
    <scope>NUCLEOTIDE SEQUENCE [LARGE SCALE GENOMIC DNA]</scope>
    <source>
        <strain evidence="2 3">PBTS2</strain>
    </source>
</reference>
<evidence type="ECO:0000313" key="3">
    <source>
        <dbReference type="Proteomes" id="UP000076038"/>
    </source>
</evidence>
<dbReference type="PATRIC" id="fig|1653479.3.peg.4473"/>
<evidence type="ECO:0000313" key="2">
    <source>
        <dbReference type="EMBL" id="AMY25692.1"/>
    </source>
</evidence>
<dbReference type="RefSeq" id="WP_032384560.1">
    <property type="nucleotide sequence ID" value="NZ_CP015220.1"/>
</dbReference>
<sequence length="116" mass="11651">MNGVRRQLFTVVMVLACAGCSQTAALAPVGGAELGNLRYAVNDVLFEQGIEILVAPVCSGTGADIECAGTTTGNEAITGTATSDDASTVEVKVGATVLYSGSVQDVLDRNSTVGAP</sequence>
<evidence type="ECO:0000256" key="1">
    <source>
        <dbReference type="SAM" id="SignalP"/>
    </source>
</evidence>
<feature type="chain" id="PRO_5039207180" description="DUF4333 domain-containing protein" evidence="1">
    <location>
        <begin position="28"/>
        <end position="116"/>
    </location>
</feature>
<proteinExistence type="predicted"/>
<protein>
    <recommendedName>
        <fullName evidence="4">DUF4333 domain-containing protein</fullName>
    </recommendedName>
</protein>
<gene>
    <name evidence="2" type="ORF">A3Q41_04418</name>
</gene>
<dbReference type="KEGG" id="rhs:A3Q41_04418"/>
<organism evidence="2 3">
    <name type="scientific">Rhodococcoides fascians</name>
    <name type="common">Rhodococcus fascians</name>
    <dbReference type="NCBI Taxonomy" id="1828"/>
    <lineage>
        <taxon>Bacteria</taxon>
        <taxon>Bacillati</taxon>
        <taxon>Actinomycetota</taxon>
        <taxon>Actinomycetes</taxon>
        <taxon>Mycobacteriales</taxon>
        <taxon>Nocardiaceae</taxon>
        <taxon>Rhodococcoides</taxon>
    </lineage>
</organism>